<reference evidence="10" key="1">
    <citation type="submission" date="2016-10" db="EMBL/GenBank/DDBJ databases">
        <authorList>
            <person name="Varghese N."/>
            <person name="Submissions S."/>
        </authorList>
    </citation>
    <scope>NUCLEOTIDE SEQUENCE [LARGE SCALE GENOMIC DNA]</scope>
    <source>
        <strain evidence="10">P18</strain>
    </source>
</reference>
<evidence type="ECO:0000256" key="5">
    <source>
        <dbReference type="ARBA" id="ARBA00023004"/>
    </source>
</evidence>
<name>A0A1I5QKT0_9FIRM</name>
<dbReference type="GO" id="GO:0051539">
    <property type="term" value="F:4 iron, 4 sulfur cluster binding"/>
    <property type="evidence" value="ECO:0007669"/>
    <property type="project" value="UniProtKB-KW"/>
</dbReference>
<dbReference type="Proteomes" id="UP000182624">
    <property type="component" value="Unassembled WGS sequence"/>
</dbReference>
<dbReference type="RefSeq" id="WP_074883648.1">
    <property type="nucleotide sequence ID" value="NZ_FOXO01000002.1"/>
</dbReference>
<evidence type="ECO:0000259" key="8">
    <source>
        <dbReference type="Pfam" id="PF01058"/>
    </source>
</evidence>
<accession>A0A1I5QKT0</accession>
<keyword evidence="5" id="KW-0408">Iron</keyword>
<sequence>MKISKSPWVLHYDASSCNGCDIEVLATMTPLYDVERFGIINTGNPKHADVLLLTGGINAQTAPVVRQLYNMMPDPKVVVACGICACDGGIFKECYNILGGADKVVPVDVYVPGCAVRPEALIEGVVKAVGILEEKRKKLKESMKQGYCTVDYSKMAVHMTADDYDPSTQYDAVLTEEALREQAEEKIKATAKPAPKPVAPAAPAANAAKPVNAQAAPVATNNAEKGDNK</sequence>
<feature type="domain" description="NADH:ubiquinone oxidoreductase-like 20kDa subunit" evidence="8">
    <location>
        <begin position="17"/>
        <end position="127"/>
    </location>
</feature>
<dbReference type="InterPro" id="IPR052375">
    <property type="entry name" value="Complex_I_20kDa-like"/>
</dbReference>
<dbReference type="GO" id="GO:0046872">
    <property type="term" value="F:metal ion binding"/>
    <property type="evidence" value="ECO:0007669"/>
    <property type="project" value="UniProtKB-KW"/>
</dbReference>
<evidence type="ECO:0000256" key="7">
    <source>
        <dbReference type="SAM" id="MobiDB-lite"/>
    </source>
</evidence>
<gene>
    <name evidence="9" type="ORF">SAMN04487928_102180</name>
</gene>
<comment type="cofactor">
    <cofactor evidence="1">
        <name>[4Fe-4S] cluster</name>
        <dbReference type="ChEBI" id="CHEBI:49883"/>
    </cofactor>
</comment>
<keyword evidence="10" id="KW-1185">Reference proteome</keyword>
<proteinExistence type="inferred from homology"/>
<evidence type="ECO:0000256" key="2">
    <source>
        <dbReference type="ARBA" id="ARBA00009173"/>
    </source>
</evidence>
<keyword evidence="6" id="KW-0411">Iron-sulfur</keyword>
<evidence type="ECO:0000256" key="6">
    <source>
        <dbReference type="ARBA" id="ARBA00023014"/>
    </source>
</evidence>
<dbReference type="Gene3D" id="3.40.50.12280">
    <property type="match status" value="1"/>
</dbReference>
<feature type="region of interest" description="Disordered" evidence="7">
    <location>
        <begin position="183"/>
        <end position="229"/>
    </location>
</feature>
<evidence type="ECO:0000256" key="4">
    <source>
        <dbReference type="ARBA" id="ARBA00022723"/>
    </source>
</evidence>
<dbReference type="NCBIfam" id="NF005012">
    <property type="entry name" value="PRK06411.1"/>
    <property type="match status" value="1"/>
</dbReference>
<feature type="compositionally biased region" description="Low complexity" evidence="7">
    <location>
        <begin position="201"/>
        <end position="219"/>
    </location>
</feature>
<dbReference type="PANTHER" id="PTHR42989:SF1">
    <property type="entry name" value="FORMATE HYDROGENLYASE SUBUNIT 7-RELATED"/>
    <property type="match status" value="1"/>
</dbReference>
<evidence type="ECO:0000313" key="9">
    <source>
        <dbReference type="EMBL" id="SFP46863.1"/>
    </source>
</evidence>
<keyword evidence="4" id="KW-0479">Metal-binding</keyword>
<dbReference type="InterPro" id="IPR006137">
    <property type="entry name" value="NADH_UbQ_OxRdtase-like_20kDa"/>
</dbReference>
<dbReference type="AlphaFoldDB" id="A0A1I5QKT0"/>
<protein>
    <submittedName>
        <fullName evidence="9">Ech hydrogenase subunit C</fullName>
    </submittedName>
</protein>
<dbReference type="Pfam" id="PF01058">
    <property type="entry name" value="Oxidored_q6"/>
    <property type="match status" value="1"/>
</dbReference>
<dbReference type="OrthoDB" id="9786737at2"/>
<evidence type="ECO:0000313" key="10">
    <source>
        <dbReference type="Proteomes" id="UP000182624"/>
    </source>
</evidence>
<comment type="similarity">
    <text evidence="2">Belongs to the complex I 20 kDa subunit family.</text>
</comment>
<keyword evidence="3" id="KW-0004">4Fe-4S</keyword>
<dbReference type="SUPFAM" id="SSF56770">
    <property type="entry name" value="HydA/Nqo6-like"/>
    <property type="match status" value="1"/>
</dbReference>
<organism evidence="9 10">
    <name type="scientific">Butyrivibrio proteoclasticus</name>
    <dbReference type="NCBI Taxonomy" id="43305"/>
    <lineage>
        <taxon>Bacteria</taxon>
        <taxon>Bacillati</taxon>
        <taxon>Bacillota</taxon>
        <taxon>Clostridia</taxon>
        <taxon>Lachnospirales</taxon>
        <taxon>Lachnospiraceae</taxon>
        <taxon>Butyrivibrio</taxon>
    </lineage>
</organism>
<dbReference type="EMBL" id="FOXO01000002">
    <property type="protein sequence ID" value="SFP46863.1"/>
    <property type="molecule type" value="Genomic_DNA"/>
</dbReference>
<evidence type="ECO:0000256" key="1">
    <source>
        <dbReference type="ARBA" id="ARBA00001966"/>
    </source>
</evidence>
<evidence type="ECO:0000256" key="3">
    <source>
        <dbReference type="ARBA" id="ARBA00022485"/>
    </source>
</evidence>
<dbReference type="PANTHER" id="PTHR42989">
    <property type="entry name" value="HYDROGENASE-4 COMPONENT I"/>
    <property type="match status" value="1"/>
</dbReference>